<reference evidence="2" key="1">
    <citation type="submission" date="2022-11" db="UniProtKB">
        <authorList>
            <consortium name="WormBaseParasite"/>
        </authorList>
    </citation>
    <scope>IDENTIFICATION</scope>
</reference>
<sequence>FTSHCLYCDVFDLMSKYHFKLDSRRFIQELFLQTLKFHELWEEPLRIFCSTENVSSTRIVIERPADDDEPLSTV</sequence>
<dbReference type="WBParaSite" id="PSAMB.scaffold5953size10507.g27619.t1">
    <property type="protein sequence ID" value="PSAMB.scaffold5953size10507.g27619.t1"/>
    <property type="gene ID" value="PSAMB.scaffold5953size10507.g27619"/>
</dbReference>
<dbReference type="Proteomes" id="UP000887566">
    <property type="component" value="Unplaced"/>
</dbReference>
<keyword evidence="1" id="KW-1185">Reference proteome</keyword>
<dbReference type="AlphaFoldDB" id="A0A914X0D4"/>
<proteinExistence type="predicted"/>
<evidence type="ECO:0000313" key="2">
    <source>
        <dbReference type="WBParaSite" id="PSAMB.scaffold5953size10507.g27619.t1"/>
    </source>
</evidence>
<accession>A0A914X0D4</accession>
<evidence type="ECO:0000313" key="1">
    <source>
        <dbReference type="Proteomes" id="UP000887566"/>
    </source>
</evidence>
<name>A0A914X0D4_9BILA</name>
<protein>
    <submittedName>
        <fullName evidence="2">Uncharacterized protein</fullName>
    </submittedName>
</protein>
<organism evidence="1 2">
    <name type="scientific">Plectus sambesii</name>
    <dbReference type="NCBI Taxonomy" id="2011161"/>
    <lineage>
        <taxon>Eukaryota</taxon>
        <taxon>Metazoa</taxon>
        <taxon>Ecdysozoa</taxon>
        <taxon>Nematoda</taxon>
        <taxon>Chromadorea</taxon>
        <taxon>Plectida</taxon>
        <taxon>Plectina</taxon>
        <taxon>Plectoidea</taxon>
        <taxon>Plectidae</taxon>
        <taxon>Plectus</taxon>
    </lineage>
</organism>